<keyword evidence="2" id="KW-1185">Reference proteome</keyword>
<proteinExistence type="predicted"/>
<evidence type="ECO:0000313" key="2">
    <source>
        <dbReference type="Proteomes" id="UP001472677"/>
    </source>
</evidence>
<dbReference type="Proteomes" id="UP001472677">
    <property type="component" value="Unassembled WGS sequence"/>
</dbReference>
<organism evidence="1 2">
    <name type="scientific">Hibiscus sabdariffa</name>
    <name type="common">roselle</name>
    <dbReference type="NCBI Taxonomy" id="183260"/>
    <lineage>
        <taxon>Eukaryota</taxon>
        <taxon>Viridiplantae</taxon>
        <taxon>Streptophyta</taxon>
        <taxon>Embryophyta</taxon>
        <taxon>Tracheophyta</taxon>
        <taxon>Spermatophyta</taxon>
        <taxon>Magnoliopsida</taxon>
        <taxon>eudicotyledons</taxon>
        <taxon>Gunneridae</taxon>
        <taxon>Pentapetalae</taxon>
        <taxon>rosids</taxon>
        <taxon>malvids</taxon>
        <taxon>Malvales</taxon>
        <taxon>Malvaceae</taxon>
        <taxon>Malvoideae</taxon>
        <taxon>Hibiscus</taxon>
    </lineage>
</organism>
<protein>
    <submittedName>
        <fullName evidence="1">Uncharacterized protein</fullName>
    </submittedName>
</protein>
<dbReference type="EMBL" id="JBBPBM010000019">
    <property type="protein sequence ID" value="KAK8554305.1"/>
    <property type="molecule type" value="Genomic_DNA"/>
</dbReference>
<name>A0ABR2E8F8_9ROSI</name>
<reference evidence="1 2" key="1">
    <citation type="journal article" date="2024" name="G3 (Bethesda)">
        <title>Genome assembly of Hibiscus sabdariffa L. provides insights into metabolisms of medicinal natural products.</title>
        <authorList>
            <person name="Kim T."/>
        </authorList>
    </citation>
    <scope>NUCLEOTIDE SEQUENCE [LARGE SCALE GENOMIC DNA]</scope>
    <source>
        <strain evidence="1">TK-2024</strain>
        <tissue evidence="1">Old leaves</tissue>
    </source>
</reference>
<sequence>MGKKIQIPSLDSETQISLVAKLRPIQRMVPIQISLVEAIDGDPFTPVVAEVVVAMRSDTVVDVPHPLQ</sequence>
<comment type="caution">
    <text evidence="1">The sequence shown here is derived from an EMBL/GenBank/DDBJ whole genome shotgun (WGS) entry which is preliminary data.</text>
</comment>
<accession>A0ABR2E8F8</accession>
<evidence type="ECO:0000313" key="1">
    <source>
        <dbReference type="EMBL" id="KAK8554305.1"/>
    </source>
</evidence>
<gene>
    <name evidence="1" type="ORF">V6N12_031270</name>
</gene>